<evidence type="ECO:0000256" key="3">
    <source>
        <dbReference type="ARBA" id="ARBA00022679"/>
    </source>
</evidence>
<keyword evidence="5 20" id="KW-0732">Signal</keyword>
<name>A0A1S3H9Z7_LINAN</name>
<keyword evidence="12 19" id="KW-0472">Membrane</keyword>
<dbReference type="FunFam" id="1.10.510.10:FF:000190">
    <property type="entry name" value="Proto-oncogene tyrosine-protein kinase receptor Ret"/>
    <property type="match status" value="1"/>
</dbReference>
<keyword evidence="8" id="KW-0418">Kinase</keyword>
<dbReference type="SUPFAM" id="SSF56112">
    <property type="entry name" value="Protein kinase-like (PK-like)"/>
    <property type="match status" value="1"/>
</dbReference>
<dbReference type="Pfam" id="PF22540">
    <property type="entry name" value="RET_CRD"/>
    <property type="match status" value="1"/>
</dbReference>
<keyword evidence="10 17" id="KW-0067">ATP-binding</keyword>
<keyword evidence="11 19" id="KW-1133">Transmembrane helix</keyword>
<dbReference type="PROSITE" id="PS50268">
    <property type="entry name" value="CADHERIN_2"/>
    <property type="match status" value="2"/>
</dbReference>
<gene>
    <name evidence="24" type="primary">LOC106152770</name>
</gene>
<evidence type="ECO:0000256" key="6">
    <source>
        <dbReference type="ARBA" id="ARBA00022737"/>
    </source>
</evidence>
<dbReference type="InParanoid" id="A0A1S3H9Z7"/>
<evidence type="ECO:0000256" key="18">
    <source>
        <dbReference type="SAM" id="MobiDB-lite"/>
    </source>
</evidence>
<dbReference type="GO" id="GO:0007156">
    <property type="term" value="P:homophilic cell adhesion via plasma membrane adhesion molecules"/>
    <property type="evidence" value="ECO:0007669"/>
    <property type="project" value="InterPro"/>
</dbReference>
<protein>
    <recommendedName>
        <fullName evidence="2">receptor protein-tyrosine kinase</fullName>
        <ecNumber evidence="2">2.7.10.1</ecNumber>
    </recommendedName>
</protein>
<keyword evidence="4 19" id="KW-0812">Transmembrane</keyword>
<evidence type="ECO:0000256" key="5">
    <source>
        <dbReference type="ARBA" id="ARBA00022729"/>
    </source>
</evidence>
<keyword evidence="23" id="KW-1185">Reference proteome</keyword>
<evidence type="ECO:0000256" key="7">
    <source>
        <dbReference type="ARBA" id="ARBA00022741"/>
    </source>
</evidence>
<evidence type="ECO:0000259" key="21">
    <source>
        <dbReference type="PROSITE" id="PS50011"/>
    </source>
</evidence>
<dbReference type="FunFam" id="3.30.200.20:FF:000234">
    <property type="entry name" value="Proto-oncogene tyrosine-protein kinase receptor Ret"/>
    <property type="match status" value="1"/>
</dbReference>
<dbReference type="Pfam" id="PF17756">
    <property type="entry name" value="RET_CLD1"/>
    <property type="match status" value="1"/>
</dbReference>
<keyword evidence="6" id="KW-0677">Repeat</keyword>
<dbReference type="GO" id="GO:0005509">
    <property type="term" value="F:calcium ion binding"/>
    <property type="evidence" value="ECO:0007669"/>
    <property type="project" value="UniProtKB-UniRule"/>
</dbReference>
<evidence type="ECO:0000256" key="17">
    <source>
        <dbReference type="PROSITE-ProRule" id="PRU10141"/>
    </source>
</evidence>
<keyword evidence="14" id="KW-0325">Glycoprotein</keyword>
<feature type="signal peptide" evidence="20">
    <location>
        <begin position="1"/>
        <end position="25"/>
    </location>
</feature>
<dbReference type="InterPro" id="IPR055162">
    <property type="entry name" value="RET_CRD"/>
</dbReference>
<evidence type="ECO:0000256" key="4">
    <source>
        <dbReference type="ARBA" id="ARBA00022692"/>
    </source>
</evidence>
<dbReference type="InterPro" id="IPR015919">
    <property type="entry name" value="Cadherin-like_sf"/>
</dbReference>
<dbReference type="STRING" id="7574.A0A1S3H9Z7"/>
<accession>A0A1S3H9Z7</accession>
<dbReference type="GO" id="GO:0005886">
    <property type="term" value="C:plasma membrane"/>
    <property type="evidence" value="ECO:0007669"/>
    <property type="project" value="InterPro"/>
</dbReference>
<dbReference type="InterPro" id="IPR017441">
    <property type="entry name" value="Protein_kinase_ATP_BS"/>
</dbReference>
<evidence type="ECO:0000256" key="14">
    <source>
        <dbReference type="ARBA" id="ARBA00023180"/>
    </source>
</evidence>
<keyword evidence="7 17" id="KW-0547">Nucleotide-binding</keyword>
<keyword evidence="13" id="KW-0829">Tyrosine-protein kinase</keyword>
<dbReference type="InterPro" id="IPR041163">
    <property type="entry name" value="Ret_CLD1"/>
</dbReference>
<sequence>MCGPPQRRLGAFIFIVLLTAKGCCSLYFTQDNYQEEISTDFEAGRNIIKVYALLENEKYRKSNGTIYQIQSTLKCGQRIEEGSVFHINRSTGWISLTKSLEPVSAIDHERCFLLTVLATSGNESDVTTVRITVISTNRKPPCNIAKTEDVERICFRNGVFKWTVAENNRPGSSIGTVQSVFYGQCPDLVKRYEALDGNSHEPHQDIEIGKKSAELFTKVSLDRERMRKPARIHFLVKCHVVSFGRTINVSKAGVLEVLDVNDNGPVIMKFQARKRQLRRDDTKTVLVKDPSDIKVDGKLTDMIVKDEDSNEEKFKDYKIYIANDPLGQFRMGAGQPMSSFLKSAVKWNRSLVITDSEYQFDVVFNDTTETFGNTTAVFHIIVKLPFHTRDSSMDWFQGSRTLSVSRNASAYSRVLNLYEGSTPDPNWTFGIVHTSHKPQPFGVTSPSGIVYVINRTLLANTPAKQLNLTVELKNNNTATTGSRVHLIVNIYESKELCLGDEESCSFQKSPENCTNACGFGSPTGDCVFKPGADLGLVSTKGYGTCTPDVRTCPDGVCDELERLQPHLCLQDCVRFKVIGGTLAQGAQGIRVSDTMDCFCRPNMQCECAESSYNLTLVTLRMPKHVKAEPPLTPPSKANVKVNETKLVDKYKYVAAPVMLKNSQNECGQLCKVGITIGVGGTFLMVLLAGILKHFIAKRPQRKRKLKHANSMISVSAVPSDYVSDSERRPSNNTILDGGHPQELQWLGPQIPKGVIDSKWEFSRDDLILEKTLGEGEFGRVLKAQAFSLDGKRGSVTVAVKMLKNCATNSELRDLLSEYQLLKEVSHPNVIKLLGACTDLGPFYMIVEFCEHGSLRNYLRESREKDSLYLQDKRSVTSESILQTEIQIGQDTGDDVVTARDLISFAWQIAKGMQYLSEMKVVHRDLAARNILVSVGKILKISDFGLSRDVYEEDTYTKRSRGRVPVKWMAPESLYDHIYTTKSDVWSYGIVLWEIVTLGATPYPGIPPERLFNLLKTGYRMSLPSNCSEELYHIMSRCWAEEPTSRPEFKELENIFDKMLQENVDYLDLSNTVEQNPIVDDDQDSSRVNGIGRLDVVPRVTTEDDYGSIHVVPMDDSAYLQPQSANRNNNTKYFTLLANSNRLGLVCNGTSPKKSRRSEELCNHSLLADNVLYSISDSEDTDGDAWERNTLVQVKTKRNSLPEGDGESVGGDSIRSTVV</sequence>
<evidence type="ECO:0000256" key="9">
    <source>
        <dbReference type="ARBA" id="ARBA00022837"/>
    </source>
</evidence>
<dbReference type="AlphaFoldDB" id="A0A1S3H9Z7"/>
<dbReference type="PROSITE" id="PS00109">
    <property type="entry name" value="PROTEIN_KINASE_TYR"/>
    <property type="match status" value="1"/>
</dbReference>
<feature type="domain" description="Protein kinase" evidence="21">
    <location>
        <begin position="766"/>
        <end position="1059"/>
    </location>
</feature>
<dbReference type="KEGG" id="lak:106152770"/>
<dbReference type="PANTHER" id="PTHR24416">
    <property type="entry name" value="TYROSINE-PROTEIN KINASE RECEPTOR"/>
    <property type="match status" value="1"/>
</dbReference>
<evidence type="ECO:0000256" key="16">
    <source>
        <dbReference type="PROSITE-ProRule" id="PRU00043"/>
    </source>
</evidence>
<dbReference type="SMART" id="SM00219">
    <property type="entry name" value="TyrKc"/>
    <property type="match status" value="1"/>
</dbReference>
<dbReference type="PROSITE" id="PS50011">
    <property type="entry name" value="PROTEIN_KINASE_DOM"/>
    <property type="match status" value="1"/>
</dbReference>
<evidence type="ECO:0000259" key="22">
    <source>
        <dbReference type="PROSITE" id="PS50268"/>
    </source>
</evidence>
<dbReference type="GeneID" id="106152770"/>
<dbReference type="EC" id="2.7.10.1" evidence="2"/>
<evidence type="ECO:0000256" key="13">
    <source>
        <dbReference type="ARBA" id="ARBA00023137"/>
    </source>
</evidence>
<dbReference type="InterPro" id="IPR020894">
    <property type="entry name" value="Cadherin_CS"/>
</dbReference>
<feature type="domain" description="Cadherin" evidence="22">
    <location>
        <begin position="29"/>
        <end position="143"/>
    </location>
</feature>
<dbReference type="RefSeq" id="XP_013381944.1">
    <property type="nucleotide sequence ID" value="XM_013526490.2"/>
</dbReference>
<dbReference type="PRINTS" id="PR00109">
    <property type="entry name" value="TYRKINASE"/>
</dbReference>
<dbReference type="GO" id="GO:0004714">
    <property type="term" value="F:transmembrane receptor protein tyrosine kinase activity"/>
    <property type="evidence" value="ECO:0007669"/>
    <property type="project" value="UniProtKB-EC"/>
</dbReference>
<dbReference type="PROSITE" id="PS00232">
    <property type="entry name" value="CADHERIN_1"/>
    <property type="match status" value="1"/>
</dbReference>
<dbReference type="InterPro" id="IPR001245">
    <property type="entry name" value="Ser-Thr/Tyr_kinase_cat_dom"/>
</dbReference>
<dbReference type="SUPFAM" id="SSF49313">
    <property type="entry name" value="Cadherin-like"/>
    <property type="match status" value="1"/>
</dbReference>
<dbReference type="OrthoDB" id="5984265at2759"/>
<evidence type="ECO:0000256" key="10">
    <source>
        <dbReference type="ARBA" id="ARBA00022840"/>
    </source>
</evidence>
<dbReference type="Gene3D" id="3.30.200.20">
    <property type="entry name" value="Phosphorylase Kinase, domain 1"/>
    <property type="match status" value="1"/>
</dbReference>
<evidence type="ECO:0000256" key="20">
    <source>
        <dbReference type="SAM" id="SignalP"/>
    </source>
</evidence>
<evidence type="ECO:0000256" key="1">
    <source>
        <dbReference type="ARBA" id="ARBA00004479"/>
    </source>
</evidence>
<dbReference type="InterPro" id="IPR020635">
    <property type="entry name" value="Tyr_kinase_cat_dom"/>
</dbReference>
<dbReference type="InterPro" id="IPR008266">
    <property type="entry name" value="Tyr_kinase_AS"/>
</dbReference>
<evidence type="ECO:0000256" key="2">
    <source>
        <dbReference type="ARBA" id="ARBA00011902"/>
    </source>
</evidence>
<dbReference type="Gene3D" id="1.10.510.10">
    <property type="entry name" value="Transferase(Phosphotransferase) domain 1"/>
    <property type="match status" value="1"/>
</dbReference>
<evidence type="ECO:0000256" key="8">
    <source>
        <dbReference type="ARBA" id="ARBA00022777"/>
    </source>
</evidence>
<proteinExistence type="predicted"/>
<dbReference type="Gene3D" id="2.60.40.60">
    <property type="entry name" value="Cadherins"/>
    <property type="match status" value="2"/>
</dbReference>
<dbReference type="InterPro" id="IPR050122">
    <property type="entry name" value="RTK"/>
</dbReference>
<dbReference type="FunCoup" id="A0A1S3H9Z7">
    <property type="interactions" value="1"/>
</dbReference>
<comment type="catalytic activity">
    <reaction evidence="15">
        <text>L-tyrosyl-[protein] + ATP = O-phospho-L-tyrosyl-[protein] + ADP + H(+)</text>
        <dbReference type="Rhea" id="RHEA:10596"/>
        <dbReference type="Rhea" id="RHEA-COMP:10136"/>
        <dbReference type="Rhea" id="RHEA-COMP:20101"/>
        <dbReference type="ChEBI" id="CHEBI:15378"/>
        <dbReference type="ChEBI" id="CHEBI:30616"/>
        <dbReference type="ChEBI" id="CHEBI:46858"/>
        <dbReference type="ChEBI" id="CHEBI:61978"/>
        <dbReference type="ChEBI" id="CHEBI:456216"/>
        <dbReference type="EC" id="2.7.10.1"/>
    </reaction>
</comment>
<dbReference type="CDD" id="cd11304">
    <property type="entry name" value="Cadherin_repeat"/>
    <property type="match status" value="2"/>
</dbReference>
<comment type="subcellular location">
    <subcellularLocation>
        <location evidence="1">Membrane</location>
        <topology evidence="1">Single-pass type I membrane protein</topology>
    </subcellularLocation>
</comment>
<evidence type="ECO:0000256" key="12">
    <source>
        <dbReference type="ARBA" id="ARBA00023136"/>
    </source>
</evidence>
<feature type="domain" description="Cadherin" evidence="22">
    <location>
        <begin position="156"/>
        <end position="267"/>
    </location>
</feature>
<keyword evidence="9 16" id="KW-0106">Calcium</keyword>
<keyword evidence="3" id="KW-0808">Transferase</keyword>
<evidence type="ECO:0000256" key="15">
    <source>
        <dbReference type="ARBA" id="ARBA00051243"/>
    </source>
</evidence>
<reference evidence="24" key="1">
    <citation type="submission" date="2025-08" db="UniProtKB">
        <authorList>
            <consortium name="RefSeq"/>
        </authorList>
    </citation>
    <scope>IDENTIFICATION</scope>
    <source>
        <tissue evidence="24">Gonads</tissue>
    </source>
</reference>
<evidence type="ECO:0000256" key="19">
    <source>
        <dbReference type="SAM" id="Phobius"/>
    </source>
</evidence>
<evidence type="ECO:0000313" key="24">
    <source>
        <dbReference type="RefSeq" id="XP_013381944.1"/>
    </source>
</evidence>
<dbReference type="Pfam" id="PF07714">
    <property type="entry name" value="PK_Tyr_Ser-Thr"/>
    <property type="match status" value="1"/>
</dbReference>
<dbReference type="Proteomes" id="UP000085678">
    <property type="component" value="Unplaced"/>
</dbReference>
<dbReference type="GO" id="GO:0043235">
    <property type="term" value="C:receptor complex"/>
    <property type="evidence" value="ECO:0007669"/>
    <property type="project" value="TreeGrafter"/>
</dbReference>
<dbReference type="PRINTS" id="PR00205">
    <property type="entry name" value="CADHERIN"/>
</dbReference>
<dbReference type="PANTHER" id="PTHR24416:SF617">
    <property type="entry name" value="RET ONCOGENE, ISOFORM A"/>
    <property type="match status" value="1"/>
</dbReference>
<feature type="binding site" evidence="17">
    <location>
        <position position="800"/>
    </location>
    <ligand>
        <name>ATP</name>
        <dbReference type="ChEBI" id="CHEBI:30616"/>
    </ligand>
</feature>
<dbReference type="InterPro" id="IPR011009">
    <property type="entry name" value="Kinase-like_dom_sf"/>
</dbReference>
<dbReference type="InterPro" id="IPR002126">
    <property type="entry name" value="Cadherin-like_dom"/>
</dbReference>
<dbReference type="PROSITE" id="PS00107">
    <property type="entry name" value="PROTEIN_KINASE_ATP"/>
    <property type="match status" value="1"/>
</dbReference>
<evidence type="ECO:0000256" key="11">
    <source>
        <dbReference type="ARBA" id="ARBA00022989"/>
    </source>
</evidence>
<feature type="chain" id="PRO_5010313717" description="receptor protein-tyrosine kinase" evidence="20">
    <location>
        <begin position="26"/>
        <end position="1218"/>
    </location>
</feature>
<feature type="transmembrane region" description="Helical" evidence="19">
    <location>
        <begin position="672"/>
        <end position="695"/>
    </location>
</feature>
<dbReference type="GO" id="GO:0007169">
    <property type="term" value="P:cell surface receptor protein tyrosine kinase signaling pathway"/>
    <property type="evidence" value="ECO:0007669"/>
    <property type="project" value="TreeGrafter"/>
</dbReference>
<feature type="region of interest" description="Disordered" evidence="18">
    <location>
        <begin position="1196"/>
        <end position="1218"/>
    </location>
</feature>
<evidence type="ECO:0000313" key="23">
    <source>
        <dbReference type="Proteomes" id="UP000085678"/>
    </source>
</evidence>
<organism evidence="23 24">
    <name type="scientific">Lingula anatina</name>
    <name type="common">Brachiopod</name>
    <name type="synonym">Lingula unguis</name>
    <dbReference type="NCBI Taxonomy" id="7574"/>
    <lineage>
        <taxon>Eukaryota</taxon>
        <taxon>Metazoa</taxon>
        <taxon>Spiralia</taxon>
        <taxon>Lophotrochozoa</taxon>
        <taxon>Brachiopoda</taxon>
        <taxon>Linguliformea</taxon>
        <taxon>Lingulata</taxon>
        <taxon>Lingulida</taxon>
        <taxon>Linguloidea</taxon>
        <taxon>Lingulidae</taxon>
        <taxon>Lingula</taxon>
    </lineage>
</organism>
<dbReference type="GO" id="GO:0005524">
    <property type="term" value="F:ATP binding"/>
    <property type="evidence" value="ECO:0007669"/>
    <property type="project" value="UniProtKB-UniRule"/>
</dbReference>
<dbReference type="InterPro" id="IPR000719">
    <property type="entry name" value="Prot_kinase_dom"/>
</dbReference>